<name>A0A8H4HFY5_9EURO</name>
<dbReference type="EMBL" id="JAAAPX010000007">
    <property type="protein sequence ID" value="KAF4244256.1"/>
    <property type="molecule type" value="Genomic_DNA"/>
</dbReference>
<dbReference type="OrthoDB" id="4424523at2759"/>
<evidence type="ECO:0000256" key="1">
    <source>
        <dbReference type="SAM" id="MobiDB-lite"/>
    </source>
</evidence>
<comment type="caution">
    <text evidence="2">The sequence shown here is derived from an EMBL/GenBank/DDBJ whole genome shotgun (WGS) entry which is preliminary data.</text>
</comment>
<organism evidence="2 3">
    <name type="scientific">Aspergillus fumigatiaffinis</name>
    <dbReference type="NCBI Taxonomy" id="340414"/>
    <lineage>
        <taxon>Eukaryota</taxon>
        <taxon>Fungi</taxon>
        <taxon>Dikarya</taxon>
        <taxon>Ascomycota</taxon>
        <taxon>Pezizomycotina</taxon>
        <taxon>Eurotiomycetes</taxon>
        <taxon>Eurotiomycetidae</taxon>
        <taxon>Eurotiales</taxon>
        <taxon>Aspergillaceae</taxon>
        <taxon>Aspergillus</taxon>
        <taxon>Aspergillus subgen. Fumigati</taxon>
    </lineage>
</organism>
<keyword evidence="3" id="KW-1185">Reference proteome</keyword>
<dbReference type="Proteomes" id="UP000653565">
    <property type="component" value="Unassembled WGS sequence"/>
</dbReference>
<gene>
    <name evidence="2" type="ORF">CNMCM6805_009258</name>
</gene>
<evidence type="ECO:0000313" key="2">
    <source>
        <dbReference type="EMBL" id="KAF4244256.1"/>
    </source>
</evidence>
<proteinExistence type="predicted"/>
<reference evidence="2" key="1">
    <citation type="journal article" date="2020" name="bioRxiv">
        <title>Genomic and phenotypic heterogeneity of clinical isolates of the human pathogens Aspergillus fumigatus, Aspergillus lentulus and Aspergillus fumigatiaffinis.</title>
        <authorList>
            <person name="dos Santos R.A.C."/>
            <person name="Steenwyk J.L."/>
            <person name="Rivero-Menendez O."/>
            <person name="Mead M.E."/>
            <person name="Silva L.P."/>
            <person name="Bastos R.W."/>
            <person name="Alastruey-Izquierdo A."/>
            <person name="Goldman G.H."/>
            <person name="Rokas A."/>
        </authorList>
    </citation>
    <scope>NUCLEOTIDE SEQUENCE</scope>
    <source>
        <strain evidence="2">CNM-CM6805</strain>
    </source>
</reference>
<feature type="region of interest" description="Disordered" evidence="1">
    <location>
        <begin position="164"/>
        <end position="189"/>
    </location>
</feature>
<evidence type="ECO:0000313" key="3">
    <source>
        <dbReference type="Proteomes" id="UP000653565"/>
    </source>
</evidence>
<sequence length="231" mass="27417">MSYERTDATCIREELTKTGAQSWGFFIYRTCSYDDEARWEQFLSCMKGFAEKNLLCARERRRDGEAILPQLEWKVQQDPALENCSKEEIWRRHRRLMRDLYGQYQPGDIRHGYPIVVDREALESVLRGPAPSAWRAADYRTSTAHVIVLNMSWFDQMEERRVRRGERGRRSGEGHDEEENEEEDEEDDELDESVGWKKVLVVKVYPRLYSFLLTPLWNIMYAEPQGIERLP</sequence>
<protein>
    <submittedName>
        <fullName evidence="2">Uncharacterized protein</fullName>
    </submittedName>
</protein>
<dbReference type="AlphaFoldDB" id="A0A8H4HFY5"/>
<feature type="compositionally biased region" description="Acidic residues" evidence="1">
    <location>
        <begin position="175"/>
        <end position="189"/>
    </location>
</feature>
<accession>A0A8H4HFY5</accession>
<reference evidence="2" key="2">
    <citation type="submission" date="2020-04" db="EMBL/GenBank/DDBJ databases">
        <authorList>
            <person name="Santos R.A.C."/>
            <person name="Steenwyk J.L."/>
            <person name="Rivero-Menendez O."/>
            <person name="Mead M.E."/>
            <person name="Silva L.P."/>
            <person name="Bastos R.W."/>
            <person name="Alastruey-Izquierdo A."/>
            <person name="Goldman G.H."/>
            <person name="Rokas A."/>
        </authorList>
    </citation>
    <scope>NUCLEOTIDE SEQUENCE</scope>
    <source>
        <strain evidence="2">CNM-CM6805</strain>
    </source>
</reference>